<dbReference type="EMBL" id="AP026973">
    <property type="protein sequence ID" value="BDT77756.1"/>
    <property type="molecule type" value="Genomic_DNA"/>
</dbReference>
<dbReference type="Proteomes" id="UP001211204">
    <property type="component" value="Chromosome"/>
</dbReference>
<sequence>MLNASGNECSKAVASKIPTDKLTILFTIFESTANEQLAATRALAVPASAVTRRMVCKTDILIKLLRFS</sequence>
<proteinExistence type="predicted"/>
<accession>A0A9C7FBZ2</accession>
<reference evidence="1 3" key="1">
    <citation type="submission" date="2022-11" db="EMBL/GenBank/DDBJ databases">
        <title>Complete Genome Sequences of three Polynucleobacter sp. Subcluster PnecC Strains KF022, KF023, and KF032 Isolated from a Shallow Eutrophic Lake in Japan.</title>
        <authorList>
            <person name="Ogata Y."/>
            <person name="Watanabe K."/>
            <person name="Takemine S."/>
            <person name="Shindo C."/>
            <person name="Kurokawa R."/>
            <person name="Suda W."/>
        </authorList>
    </citation>
    <scope>NUCLEOTIDE SEQUENCE</scope>
    <source>
        <strain evidence="1">KF023</strain>
        <strain evidence="2 3">KF032</strain>
    </source>
</reference>
<gene>
    <name evidence="1" type="ORF">PKF023_15590</name>
    <name evidence="2" type="ORF">PKF032_15200</name>
</gene>
<protein>
    <submittedName>
        <fullName evidence="1">Uncharacterized protein</fullName>
    </submittedName>
</protein>
<name>A0A9C7FBZ2_9BURK</name>
<organism evidence="1">
    <name type="scientific">Polynucleobacter yangtzensis</name>
    <dbReference type="NCBI Taxonomy" id="1743159"/>
    <lineage>
        <taxon>Bacteria</taxon>
        <taxon>Pseudomonadati</taxon>
        <taxon>Pseudomonadota</taxon>
        <taxon>Betaproteobacteria</taxon>
        <taxon>Burkholderiales</taxon>
        <taxon>Burkholderiaceae</taxon>
        <taxon>Polynucleobacter</taxon>
    </lineage>
</organism>
<evidence type="ECO:0000313" key="2">
    <source>
        <dbReference type="EMBL" id="BDT79632.1"/>
    </source>
</evidence>
<dbReference type="EMBL" id="AP026974">
    <property type="protein sequence ID" value="BDT79632.1"/>
    <property type="molecule type" value="Genomic_DNA"/>
</dbReference>
<evidence type="ECO:0000313" key="1">
    <source>
        <dbReference type="EMBL" id="BDT77756.1"/>
    </source>
</evidence>
<dbReference type="Proteomes" id="UP001211097">
    <property type="component" value="Chromosome"/>
</dbReference>
<keyword evidence="3" id="KW-1185">Reference proteome</keyword>
<evidence type="ECO:0000313" key="3">
    <source>
        <dbReference type="Proteomes" id="UP001211204"/>
    </source>
</evidence>
<dbReference type="KEGG" id="pyt:PKF023_15590"/>
<dbReference type="AlphaFoldDB" id="A0A9C7FBZ2"/>